<proteinExistence type="predicted"/>
<sequence length="812" mass="89739">MTKAMGSIDFEAMREHTTTEPGLDVVNKLERSNTASIKLIELVNGDDNLQRIVANLSKMRRKTVDDRKKLMDKVKKGTKKQPSEETKEKASNYGKDLVNVTKGIATSESLRKVLADASKLISDTIRGKESVLGEGAKDAEAPEKEMDQIKKELGKAGTDVSKDAYDAVAPLAQKVRDGEMTAAAAAAMIASSSKEKLSGFIAKGKKNLSKEQLKPLLSRLRGIIVEARKDDTVQKSMASMSNLYTTMYIKSKAMAKDAKGSVKDHAAKEDMIDTRNRFEDVLKNLGAGYSVVPIFSALKLLGKDYHEREDIRELVGDAKEFSKWAVALDPEELSMDEFTERGSSILNRSRELLDPKSSEHFDTLSNESKDYIEAVKKNPVIEEYTDSMKALTYAVIGKGLKGDAWRKHMKALTHETLANLPVLVQSIRYVPLPRIAGQNKDLEFAADNIVLDLKRFVPEHMSFDSHTEKHAMKSRMGFDSEQFFYHTITGANCVAKNVAFYVKKKTGIPRIAEKGIANMVIGGRGMDISVKTRMLHTSEKKAHSGKGAKLAKKLEDHTTELDSSRTYPERQFDIAKVAVKIHSLDVDVRHNKHNVLSGLAIPLVISVAKRQIERQIAKSISDAIIRSDMLISKYGEESRYQEKYAQLKGKAKTTKDKAKDEADKAKEKTKEAAESAKADVKDMKDAKDKGDSNSRPDEDGKPKSGPADKAKDKAKGAIGDAKNKAKGAMDKAEDAMDDAKDKARGAMDDAKNKAEGVMDDAKNKARAKDKNDDMADKTKQAMAARHDSYEVPPPTKNAAPLLIKEFVYLSLY</sequence>
<evidence type="ECO:0000313" key="4">
    <source>
        <dbReference type="Proteomes" id="UP000193922"/>
    </source>
</evidence>
<dbReference type="InterPro" id="IPR045967">
    <property type="entry name" value="HAM1-like_N"/>
</dbReference>
<dbReference type="EMBL" id="MCFD01000001">
    <property type="protein sequence ID" value="ORX74573.1"/>
    <property type="molecule type" value="Genomic_DNA"/>
</dbReference>
<name>A0A1Y1WM35_9FUNG</name>
<dbReference type="STRING" id="61395.A0A1Y1WM35"/>
<dbReference type="PANTHER" id="PTHR31138">
    <property type="entry name" value="CHROMOSOME 19, WHOLE GENOME SHOTGUN SEQUENCE"/>
    <property type="match status" value="1"/>
</dbReference>
<feature type="region of interest" description="Disordered" evidence="1">
    <location>
        <begin position="646"/>
        <end position="796"/>
    </location>
</feature>
<feature type="region of interest" description="Disordered" evidence="1">
    <location>
        <begin position="64"/>
        <end position="90"/>
    </location>
</feature>
<organism evidence="3 4">
    <name type="scientific">Linderina pennispora</name>
    <dbReference type="NCBI Taxonomy" id="61395"/>
    <lineage>
        <taxon>Eukaryota</taxon>
        <taxon>Fungi</taxon>
        <taxon>Fungi incertae sedis</taxon>
        <taxon>Zoopagomycota</taxon>
        <taxon>Kickxellomycotina</taxon>
        <taxon>Kickxellomycetes</taxon>
        <taxon>Kickxellales</taxon>
        <taxon>Kickxellaceae</taxon>
        <taxon>Linderina</taxon>
    </lineage>
</organism>
<dbReference type="Proteomes" id="UP000193922">
    <property type="component" value="Unassembled WGS sequence"/>
</dbReference>
<dbReference type="RefSeq" id="XP_040747784.1">
    <property type="nucleotide sequence ID" value="XM_040890046.1"/>
</dbReference>
<evidence type="ECO:0000313" key="3">
    <source>
        <dbReference type="EMBL" id="ORX74573.1"/>
    </source>
</evidence>
<dbReference type="PANTHER" id="PTHR31138:SF1">
    <property type="entry name" value="PDZ DOMAIN-CONTAINING PROTEIN"/>
    <property type="match status" value="1"/>
</dbReference>
<feature type="compositionally biased region" description="Basic and acidic residues" evidence="1">
    <location>
        <begin position="653"/>
        <end position="789"/>
    </location>
</feature>
<feature type="domain" description="HAM1-like N-terminal" evidence="2">
    <location>
        <begin position="144"/>
        <end position="535"/>
    </location>
</feature>
<accession>A0A1Y1WM35</accession>
<dbReference type="AlphaFoldDB" id="A0A1Y1WM35"/>
<keyword evidence="4" id="KW-1185">Reference proteome</keyword>
<comment type="caution">
    <text evidence="3">The sequence shown here is derived from an EMBL/GenBank/DDBJ whole genome shotgun (WGS) entry which is preliminary data.</text>
</comment>
<dbReference type="OrthoDB" id="19394at2759"/>
<dbReference type="GeneID" id="63806694"/>
<gene>
    <name evidence="3" type="ORF">DL89DRAFT_290096</name>
</gene>
<evidence type="ECO:0000259" key="2">
    <source>
        <dbReference type="Pfam" id="PF19343"/>
    </source>
</evidence>
<dbReference type="Pfam" id="PF19343">
    <property type="entry name" value="HAM1_N"/>
    <property type="match status" value="1"/>
</dbReference>
<evidence type="ECO:0000256" key="1">
    <source>
        <dbReference type="SAM" id="MobiDB-lite"/>
    </source>
</evidence>
<protein>
    <recommendedName>
        <fullName evidence="2">HAM1-like N-terminal domain-containing protein</fullName>
    </recommendedName>
</protein>
<reference evidence="3 4" key="1">
    <citation type="submission" date="2016-07" db="EMBL/GenBank/DDBJ databases">
        <title>Pervasive Adenine N6-methylation of Active Genes in Fungi.</title>
        <authorList>
            <consortium name="DOE Joint Genome Institute"/>
            <person name="Mondo S.J."/>
            <person name="Dannebaum R.O."/>
            <person name="Kuo R.C."/>
            <person name="Labutti K."/>
            <person name="Haridas S."/>
            <person name="Kuo A."/>
            <person name="Salamov A."/>
            <person name="Ahrendt S.R."/>
            <person name="Lipzen A."/>
            <person name="Sullivan W."/>
            <person name="Andreopoulos W.B."/>
            <person name="Clum A."/>
            <person name="Lindquist E."/>
            <person name="Daum C."/>
            <person name="Ramamoorthy G.K."/>
            <person name="Gryganskyi A."/>
            <person name="Culley D."/>
            <person name="Magnuson J.K."/>
            <person name="James T.Y."/>
            <person name="O'Malley M.A."/>
            <person name="Stajich J.E."/>
            <person name="Spatafora J.W."/>
            <person name="Visel A."/>
            <person name="Grigoriev I.V."/>
        </authorList>
    </citation>
    <scope>NUCLEOTIDE SEQUENCE [LARGE SCALE GENOMIC DNA]</scope>
    <source>
        <strain evidence="3 4">ATCC 12442</strain>
    </source>
</reference>